<organism evidence="1 2">
    <name type="scientific">Solibacillus silvestris (strain StLB046)</name>
    <name type="common">Bacillus silvestris</name>
    <dbReference type="NCBI Taxonomy" id="1002809"/>
    <lineage>
        <taxon>Bacteria</taxon>
        <taxon>Bacillati</taxon>
        <taxon>Bacillota</taxon>
        <taxon>Bacilli</taxon>
        <taxon>Bacillales</taxon>
        <taxon>Caryophanaceae</taxon>
        <taxon>Solibacillus</taxon>
    </lineage>
</organism>
<reference evidence="1 2" key="2">
    <citation type="journal article" date="2012" name="J. Biosci. Bioeng.">
        <title>Complete genome sequence and characterization of the N-acylhomoserine lactone-degrading gene of the potato leaf-associated Solibacillus silvestris.</title>
        <authorList>
            <person name="Morohoshi T."/>
            <person name="Tominaga Y."/>
            <person name="Someya N."/>
            <person name="Ikeda T."/>
        </authorList>
    </citation>
    <scope>NUCLEOTIDE SEQUENCE [LARGE SCALE GENOMIC DNA]</scope>
    <source>
        <strain evidence="1 2">StLB046</strain>
    </source>
</reference>
<dbReference type="EMBL" id="AP012157">
    <property type="protein sequence ID" value="BAK16709.1"/>
    <property type="molecule type" value="Genomic_DNA"/>
</dbReference>
<gene>
    <name evidence="1" type="ordered locus">SSIL_2286</name>
</gene>
<name>F2FAE2_SOLSS</name>
<evidence type="ECO:0000313" key="2">
    <source>
        <dbReference type="Proteomes" id="UP000006691"/>
    </source>
</evidence>
<dbReference type="PATRIC" id="fig|1002809.3.peg.2307"/>
<dbReference type="KEGG" id="siv:SSIL_2286"/>
<sequence>MYESKQNTAQEKNENIYTIKDILTEADFDIEGTELSYRPDTLESHAIVINPEEKRKQIIKELLDLEFIPSAMIYNFKEGATMKLNLNQNYTIYVYEHEKNMYFRNDSNELHSYNIINPDKFFTLLNTLTKLYSE</sequence>
<reference evidence="2" key="1">
    <citation type="submission" date="2011-04" db="EMBL/GenBank/DDBJ databases">
        <title>Genome sequence of Solibacillus silvestris StLB046.</title>
        <authorList>
            <person name="Morohoshi T."/>
            <person name="Someya N."/>
            <person name="Ikeda T."/>
        </authorList>
    </citation>
    <scope>NUCLEOTIDE SEQUENCE [LARGE SCALE GENOMIC DNA]</scope>
    <source>
        <strain evidence="2">StLB046</strain>
    </source>
</reference>
<evidence type="ECO:0000313" key="1">
    <source>
        <dbReference type="EMBL" id="BAK16709.1"/>
    </source>
</evidence>
<proteinExistence type="predicted"/>
<keyword evidence="2" id="KW-1185">Reference proteome</keyword>
<protein>
    <submittedName>
        <fullName evidence="1">ATPase</fullName>
    </submittedName>
</protein>
<dbReference type="HOGENOM" id="CLU_1894804_0_0_9"/>
<dbReference type="Proteomes" id="UP000006691">
    <property type="component" value="Chromosome"/>
</dbReference>
<accession>F2FAE2</accession>
<dbReference type="AlphaFoldDB" id="F2FAE2"/>